<reference evidence="2 3" key="1">
    <citation type="journal article" date="2011" name="J. Bacteriol.">
        <title>Draft genome sequence of Caloramator australicus strain RC3T, a thermoanaerobe from the Great Artesian Basin of Australia.</title>
        <authorList>
            <person name="Ogg C.D."/>
            <person name="Patel B.K.C."/>
        </authorList>
    </citation>
    <scope>NUCLEOTIDE SEQUENCE [LARGE SCALE GENOMIC DNA]</scope>
    <source>
        <strain evidence="2 3">RC3</strain>
    </source>
</reference>
<dbReference type="eggNOG" id="ENOG5032S0Q">
    <property type="taxonomic scope" value="Bacteria"/>
</dbReference>
<dbReference type="RefSeq" id="WP_008909843.1">
    <property type="nucleotide sequence ID" value="NZ_CAKP01000138.1"/>
</dbReference>
<dbReference type="PIRSF" id="PIRSF021435">
    <property type="entry name" value="SpoIIIAB"/>
    <property type="match status" value="1"/>
</dbReference>
<keyword evidence="1" id="KW-0812">Transmembrane</keyword>
<dbReference type="NCBIfam" id="TIGR02833">
    <property type="entry name" value="spore_III_AB"/>
    <property type="match status" value="1"/>
</dbReference>
<proteinExistence type="predicted"/>
<keyword evidence="3" id="KW-1185">Reference proteome</keyword>
<feature type="transmembrane region" description="Helical" evidence="1">
    <location>
        <begin position="155"/>
        <end position="171"/>
    </location>
</feature>
<evidence type="ECO:0000313" key="2">
    <source>
        <dbReference type="EMBL" id="CCJ34600.1"/>
    </source>
</evidence>
<dbReference type="EMBL" id="CAKP01000138">
    <property type="protein sequence ID" value="CCJ34600.1"/>
    <property type="molecule type" value="Genomic_DNA"/>
</dbReference>
<evidence type="ECO:0000313" key="3">
    <source>
        <dbReference type="Proteomes" id="UP000007652"/>
    </source>
</evidence>
<dbReference type="STRING" id="857293.CAAU_2517"/>
<gene>
    <name evidence="2" type="ORF">CAAU_2517</name>
</gene>
<dbReference type="OrthoDB" id="1957909at2"/>
<keyword evidence="1" id="KW-0472">Membrane</keyword>
<evidence type="ECO:0000256" key="1">
    <source>
        <dbReference type="SAM" id="Phobius"/>
    </source>
</evidence>
<keyword evidence="1" id="KW-1133">Transmembrane helix</keyword>
<protein>
    <submittedName>
        <fullName evidence="2">Stage III sporulation protein AB</fullName>
    </submittedName>
</protein>
<name>I7LKN7_9CLOT</name>
<dbReference type="Proteomes" id="UP000007652">
    <property type="component" value="Unassembled WGS sequence"/>
</dbReference>
<dbReference type="AlphaFoldDB" id="I7LKN7"/>
<dbReference type="InterPro" id="IPR014198">
    <property type="entry name" value="Spore_III_AB"/>
</dbReference>
<comment type="caution">
    <text evidence="2">The sequence shown here is derived from an EMBL/GenBank/DDBJ whole genome shotgun (WGS) entry which is preliminary data.</text>
</comment>
<dbReference type="Pfam" id="PF09548">
    <property type="entry name" value="Spore_III_AB"/>
    <property type="match status" value="1"/>
</dbReference>
<feature type="transmembrane region" description="Helical" evidence="1">
    <location>
        <begin position="6"/>
        <end position="26"/>
    </location>
</feature>
<accession>I7LKN7</accession>
<organism evidence="2 3">
    <name type="scientific">Caloramator australicus RC3</name>
    <dbReference type="NCBI Taxonomy" id="857293"/>
    <lineage>
        <taxon>Bacteria</taxon>
        <taxon>Bacillati</taxon>
        <taxon>Bacillota</taxon>
        <taxon>Clostridia</taxon>
        <taxon>Eubacteriales</taxon>
        <taxon>Clostridiaceae</taxon>
        <taxon>Caloramator</taxon>
    </lineage>
</organism>
<sequence length="172" mass="19784">MLKLIGGLIIIIASTITGFYISHLLYEKVRQLRELQYALQILESEIIYSAEPLYVALSNLSLKVNEPLKALFIDLANSIKDFEKDTLHDIFINSFDRHKDRFLLEKEEIEVLVSFFSSLGTSDLEGQKKNFNLTMKKLDMLEKKADDKRQRNDKLVKYLGFASGILIVVILV</sequence>